<evidence type="ECO:0000259" key="1">
    <source>
        <dbReference type="Pfam" id="PF00078"/>
    </source>
</evidence>
<dbReference type="OrthoDB" id="9802488at2759"/>
<dbReference type="AlphaFoldDB" id="A0A4Y2Q4B0"/>
<dbReference type="InterPro" id="IPR000477">
    <property type="entry name" value="RT_dom"/>
</dbReference>
<gene>
    <name evidence="2" type="primary">pol_3722</name>
    <name evidence="2" type="ORF">AVEN_95888_1</name>
</gene>
<reference evidence="2 3" key="1">
    <citation type="journal article" date="2019" name="Sci. Rep.">
        <title>Orb-weaving spider Araneus ventricosus genome elucidates the spidroin gene catalogue.</title>
        <authorList>
            <person name="Kono N."/>
            <person name="Nakamura H."/>
            <person name="Ohtoshi R."/>
            <person name="Moran D.A.P."/>
            <person name="Shinohara A."/>
            <person name="Yoshida Y."/>
            <person name="Fujiwara M."/>
            <person name="Mori M."/>
            <person name="Tomita M."/>
            <person name="Arakawa K."/>
        </authorList>
    </citation>
    <scope>NUCLEOTIDE SEQUENCE [LARGE SCALE GENOMIC DNA]</scope>
</reference>
<keyword evidence="3" id="KW-1185">Reference proteome</keyword>
<sequence length="183" mass="20696">MTLPRDTPPAPVFPTDSTCQDDSVEGSLLHSITIEEINKCFPRNNSAPSPDNSFVRDLKKISRSELLKIYNIFLLCRKVPQRFCIASTLFLPKKSDAVNPGDFRPISLTSILAQLFSKILSGILSPATRVDPEQRGFMETDGICQNNFLLDFVLRHAPEKTKRTYIASLDIRKAFHTKQFTQH</sequence>
<dbReference type="PANTHER" id="PTHR19446">
    <property type="entry name" value="REVERSE TRANSCRIPTASES"/>
    <property type="match status" value="1"/>
</dbReference>
<comment type="caution">
    <text evidence="2">The sequence shown here is derived from an EMBL/GenBank/DDBJ whole genome shotgun (WGS) entry which is preliminary data.</text>
</comment>
<evidence type="ECO:0000313" key="2">
    <source>
        <dbReference type="EMBL" id="GBN58389.1"/>
    </source>
</evidence>
<dbReference type="Pfam" id="PF00078">
    <property type="entry name" value="RVT_1"/>
    <property type="match status" value="1"/>
</dbReference>
<protein>
    <submittedName>
        <fullName evidence="2">Retrovirus-related Pol polyprotein from type-2 retrotransposable element R2DM</fullName>
    </submittedName>
</protein>
<accession>A0A4Y2Q4B0</accession>
<name>A0A4Y2Q4B0_ARAVE</name>
<dbReference type="Proteomes" id="UP000499080">
    <property type="component" value="Unassembled WGS sequence"/>
</dbReference>
<evidence type="ECO:0000313" key="3">
    <source>
        <dbReference type="Proteomes" id="UP000499080"/>
    </source>
</evidence>
<dbReference type="EMBL" id="BGPR01012923">
    <property type="protein sequence ID" value="GBN58389.1"/>
    <property type="molecule type" value="Genomic_DNA"/>
</dbReference>
<proteinExistence type="predicted"/>
<organism evidence="2 3">
    <name type="scientific">Araneus ventricosus</name>
    <name type="common">Orbweaver spider</name>
    <name type="synonym">Epeira ventricosa</name>
    <dbReference type="NCBI Taxonomy" id="182803"/>
    <lineage>
        <taxon>Eukaryota</taxon>
        <taxon>Metazoa</taxon>
        <taxon>Ecdysozoa</taxon>
        <taxon>Arthropoda</taxon>
        <taxon>Chelicerata</taxon>
        <taxon>Arachnida</taxon>
        <taxon>Araneae</taxon>
        <taxon>Araneomorphae</taxon>
        <taxon>Entelegynae</taxon>
        <taxon>Araneoidea</taxon>
        <taxon>Araneidae</taxon>
        <taxon>Araneus</taxon>
    </lineage>
</organism>
<feature type="domain" description="Reverse transcriptase" evidence="1">
    <location>
        <begin position="92"/>
        <end position="177"/>
    </location>
</feature>